<feature type="compositionally biased region" description="Polar residues" evidence="6">
    <location>
        <begin position="1"/>
        <end position="16"/>
    </location>
</feature>
<evidence type="ECO:0000259" key="7">
    <source>
        <dbReference type="PROSITE" id="PS50011"/>
    </source>
</evidence>
<dbReference type="GO" id="GO:0005524">
    <property type="term" value="F:ATP binding"/>
    <property type="evidence" value="ECO:0007669"/>
    <property type="project" value="UniProtKB-UniRule"/>
</dbReference>
<feature type="domain" description="Protein kinase" evidence="7">
    <location>
        <begin position="374"/>
        <end position="673"/>
    </location>
</feature>
<dbReference type="InterPro" id="IPR002110">
    <property type="entry name" value="Ankyrin_rpt"/>
</dbReference>
<feature type="binding site" evidence="5">
    <location>
        <position position="401"/>
    </location>
    <ligand>
        <name>ATP</name>
        <dbReference type="ChEBI" id="CHEBI:30616"/>
    </ligand>
</feature>
<keyword evidence="8" id="KW-0418">Kinase</keyword>
<dbReference type="PANTHER" id="PTHR44329:SF140">
    <property type="entry name" value="INACTIVE PROTEIN TYROSINE KINASE PTKL"/>
    <property type="match status" value="1"/>
</dbReference>
<dbReference type="OrthoDB" id="4062651at2759"/>
<keyword evidence="1 8" id="KW-0723">Serine/threonine-protein kinase</keyword>
<feature type="repeat" description="ANK" evidence="4">
    <location>
        <begin position="286"/>
        <end position="318"/>
    </location>
</feature>
<dbReference type="InterPro" id="IPR017441">
    <property type="entry name" value="Protein_kinase_ATP_BS"/>
</dbReference>
<gene>
    <name evidence="8" type="ORF">IV203_018460</name>
</gene>
<dbReference type="PANTHER" id="PTHR44329">
    <property type="entry name" value="SERINE/THREONINE-PROTEIN KINASE TNNI3K-RELATED"/>
    <property type="match status" value="1"/>
</dbReference>
<reference evidence="8" key="1">
    <citation type="journal article" date="2021" name="Sci. Rep.">
        <title>Diploid genomic architecture of Nitzschia inconspicua, an elite biomass production diatom.</title>
        <authorList>
            <person name="Oliver A."/>
            <person name="Podell S."/>
            <person name="Pinowska A."/>
            <person name="Traller J.C."/>
            <person name="Smith S.R."/>
            <person name="McClure R."/>
            <person name="Beliaev A."/>
            <person name="Bohutskyi P."/>
            <person name="Hill E.A."/>
            <person name="Rabines A."/>
            <person name="Zheng H."/>
            <person name="Allen L.Z."/>
            <person name="Kuo A."/>
            <person name="Grigoriev I.V."/>
            <person name="Allen A.E."/>
            <person name="Hazlebeck D."/>
            <person name="Allen E.E."/>
        </authorList>
    </citation>
    <scope>NUCLEOTIDE SEQUENCE</scope>
    <source>
        <strain evidence="8">Hildebrandi</strain>
    </source>
</reference>
<name>A0A9K3M1P4_9STRA</name>
<keyword evidence="2 5" id="KW-0547">Nucleotide-binding</keyword>
<dbReference type="Pfam" id="PF12796">
    <property type="entry name" value="Ank_2"/>
    <property type="match status" value="2"/>
</dbReference>
<keyword evidence="8" id="KW-0808">Transferase</keyword>
<protein>
    <submittedName>
        <fullName evidence="8">Serine/threonine protein kinase</fullName>
    </submittedName>
</protein>
<dbReference type="CDD" id="cd13999">
    <property type="entry name" value="STKc_MAP3K-like"/>
    <property type="match status" value="1"/>
</dbReference>
<feature type="compositionally biased region" description="Acidic residues" evidence="6">
    <location>
        <begin position="78"/>
        <end position="89"/>
    </location>
</feature>
<evidence type="ECO:0000256" key="6">
    <source>
        <dbReference type="SAM" id="MobiDB-lite"/>
    </source>
</evidence>
<evidence type="ECO:0000256" key="4">
    <source>
        <dbReference type="PROSITE-ProRule" id="PRU00023"/>
    </source>
</evidence>
<feature type="compositionally biased region" description="Polar residues" evidence="6">
    <location>
        <begin position="49"/>
        <end position="72"/>
    </location>
</feature>
<keyword evidence="3 5" id="KW-0067">ATP-binding</keyword>
<dbReference type="InterPro" id="IPR051681">
    <property type="entry name" value="Ser/Thr_Kinases-Pseudokinases"/>
</dbReference>
<keyword evidence="9" id="KW-1185">Reference proteome</keyword>
<dbReference type="Proteomes" id="UP000693970">
    <property type="component" value="Unassembled WGS sequence"/>
</dbReference>
<evidence type="ECO:0000313" key="8">
    <source>
        <dbReference type="EMBL" id="KAG7372317.1"/>
    </source>
</evidence>
<accession>A0A9K3M1P4</accession>
<evidence type="ECO:0000313" key="9">
    <source>
        <dbReference type="Proteomes" id="UP000693970"/>
    </source>
</evidence>
<dbReference type="PROSITE" id="PS50297">
    <property type="entry name" value="ANK_REP_REGION"/>
    <property type="match status" value="2"/>
</dbReference>
<proteinExistence type="predicted"/>
<dbReference type="InterPro" id="IPR008271">
    <property type="entry name" value="Ser/Thr_kinase_AS"/>
</dbReference>
<evidence type="ECO:0000256" key="1">
    <source>
        <dbReference type="ARBA" id="ARBA00022527"/>
    </source>
</evidence>
<dbReference type="Pfam" id="PF07714">
    <property type="entry name" value="PK_Tyr_Ser-Thr"/>
    <property type="match status" value="1"/>
</dbReference>
<evidence type="ECO:0000256" key="2">
    <source>
        <dbReference type="ARBA" id="ARBA00022741"/>
    </source>
</evidence>
<keyword evidence="4" id="KW-0040">ANK repeat</keyword>
<dbReference type="InterPro" id="IPR000719">
    <property type="entry name" value="Prot_kinase_dom"/>
</dbReference>
<sequence>MDETRVNNTVTFTLASITEPEPPKDTCTTTNGKNGDASTDLSVADPTASLESSASTVRVDNSTTSNGSTTPRPTIVVIEEEDSELEVDDVIPGPLSPLQRPASKPNLSSSFHRNNNNNNNVMDNSNESRSSLGNSRQIGMSMHTDVNMPAEEFAEGCKLLQAAALGNLKAIDVILKKQPKFVNFRDYDRRTALHVAASEGHLPLCKYLVEKGAKINRSDRWGGSPLDDATRHRHKELIKYLRSLGAVPGSANKSTNFIKAAADGDYDEVEMLLMTGEINIDEGDYDMRTALHLAAGEGNDDVVELLCNHHANVNVEDRWGNRPLDDAERANNTSSARILRKHGATSGRRGAYDLGDSSTRRREIANLEVKFDELVMVDRIGKGSFGEIYKCRWRGTLVAAKCIRTAKVQKEWAIKQALDQLEEGGDVDEAVKELDDAEMSDNAKAEALADFRQEISILKSLRHPNIVLLLAYSATENLEVMISELMKCSLLDIFKAHIVNGTKMKKKDQIVYATQLAQGMMYLHTCKPPIIHRDLKPANLLIDHSGVLKVADFGLSKVRPDPKKTDKDSFLMTGETGSYRFMAPEVFLHQNYTETVDVYSYGMILFYLLDGKPPWPYDSGMVAVKKASEEGDRPPIPRSWDSRLQVLLQECWDENPSSRPPFQQILQTLQMYSRSVFSNSENLQASHPDEASVSSFSKAIRCRCTIM</sequence>
<dbReference type="GO" id="GO:0004674">
    <property type="term" value="F:protein serine/threonine kinase activity"/>
    <property type="evidence" value="ECO:0007669"/>
    <property type="project" value="UniProtKB-KW"/>
</dbReference>
<organism evidence="8 9">
    <name type="scientific">Nitzschia inconspicua</name>
    <dbReference type="NCBI Taxonomy" id="303405"/>
    <lineage>
        <taxon>Eukaryota</taxon>
        <taxon>Sar</taxon>
        <taxon>Stramenopiles</taxon>
        <taxon>Ochrophyta</taxon>
        <taxon>Bacillariophyta</taxon>
        <taxon>Bacillariophyceae</taxon>
        <taxon>Bacillariophycidae</taxon>
        <taxon>Bacillariales</taxon>
        <taxon>Bacillariaceae</taxon>
        <taxon>Nitzschia</taxon>
    </lineage>
</organism>
<evidence type="ECO:0000256" key="3">
    <source>
        <dbReference type="ARBA" id="ARBA00022840"/>
    </source>
</evidence>
<dbReference type="InterPro" id="IPR001245">
    <property type="entry name" value="Ser-Thr/Tyr_kinase_cat_dom"/>
</dbReference>
<dbReference type="SMART" id="SM00248">
    <property type="entry name" value="ANK"/>
    <property type="match status" value="4"/>
</dbReference>
<feature type="compositionally biased region" description="Low complexity" evidence="6">
    <location>
        <begin position="106"/>
        <end position="128"/>
    </location>
</feature>
<reference evidence="8" key="2">
    <citation type="submission" date="2021-04" db="EMBL/GenBank/DDBJ databases">
        <authorList>
            <person name="Podell S."/>
        </authorList>
    </citation>
    <scope>NUCLEOTIDE SEQUENCE</scope>
    <source>
        <strain evidence="8">Hildebrandi</strain>
    </source>
</reference>
<dbReference type="AlphaFoldDB" id="A0A9K3M1P4"/>
<comment type="caution">
    <text evidence="8">The sequence shown here is derived from an EMBL/GenBank/DDBJ whole genome shotgun (WGS) entry which is preliminary data.</text>
</comment>
<dbReference type="PROSITE" id="PS50011">
    <property type="entry name" value="PROTEIN_KINASE_DOM"/>
    <property type="match status" value="1"/>
</dbReference>
<feature type="compositionally biased region" description="Polar residues" evidence="6">
    <location>
        <begin position="26"/>
        <end position="41"/>
    </location>
</feature>
<feature type="region of interest" description="Disordered" evidence="6">
    <location>
        <begin position="1"/>
        <end position="135"/>
    </location>
</feature>
<evidence type="ECO:0000256" key="5">
    <source>
        <dbReference type="PROSITE-ProRule" id="PRU10141"/>
    </source>
</evidence>
<feature type="repeat" description="ANK" evidence="4">
    <location>
        <begin position="188"/>
        <end position="220"/>
    </location>
</feature>
<dbReference type="EMBL" id="JAGRRH010000003">
    <property type="protein sequence ID" value="KAG7372317.1"/>
    <property type="molecule type" value="Genomic_DNA"/>
</dbReference>
<dbReference type="PROSITE" id="PS00108">
    <property type="entry name" value="PROTEIN_KINASE_ST"/>
    <property type="match status" value="1"/>
</dbReference>
<dbReference type="PROSITE" id="PS00107">
    <property type="entry name" value="PROTEIN_KINASE_ATP"/>
    <property type="match status" value="1"/>
</dbReference>
<dbReference type="PROSITE" id="PS50088">
    <property type="entry name" value="ANK_REPEAT"/>
    <property type="match status" value="2"/>
</dbReference>
<dbReference type="SMART" id="SM00220">
    <property type="entry name" value="S_TKc"/>
    <property type="match status" value="1"/>
</dbReference>